<dbReference type="Pfam" id="PF02423">
    <property type="entry name" value="OCD_Mu_crystall"/>
    <property type="match status" value="1"/>
</dbReference>
<dbReference type="EMBL" id="BAAAEN010000010">
    <property type="protein sequence ID" value="GAA0509739.1"/>
    <property type="molecule type" value="Genomic_DNA"/>
</dbReference>
<dbReference type="InterPro" id="IPR023401">
    <property type="entry name" value="ODC_N"/>
</dbReference>
<dbReference type="InterPro" id="IPR036291">
    <property type="entry name" value="NAD(P)-bd_dom_sf"/>
</dbReference>
<dbReference type="RefSeq" id="WP_176400752.1">
    <property type="nucleotide sequence ID" value="NZ_BAAAEN010000010.1"/>
</dbReference>
<keyword evidence="2" id="KW-1185">Reference proteome</keyword>
<dbReference type="PANTHER" id="PTHR13812:SF19">
    <property type="entry name" value="KETIMINE REDUCTASE MU-CRYSTALLIN"/>
    <property type="match status" value="1"/>
</dbReference>
<proteinExistence type="predicted"/>
<accession>A0ABN1C360</accession>
<evidence type="ECO:0000313" key="2">
    <source>
        <dbReference type="Proteomes" id="UP001501706"/>
    </source>
</evidence>
<dbReference type="InterPro" id="IPR003462">
    <property type="entry name" value="ODC_Mu_crystall"/>
</dbReference>
<organism evidence="1 2">
    <name type="scientific">Pigmentiphaga daeguensis</name>
    <dbReference type="NCBI Taxonomy" id="414049"/>
    <lineage>
        <taxon>Bacteria</taxon>
        <taxon>Pseudomonadati</taxon>
        <taxon>Pseudomonadota</taxon>
        <taxon>Betaproteobacteria</taxon>
        <taxon>Burkholderiales</taxon>
        <taxon>Alcaligenaceae</taxon>
        <taxon>Pigmentiphaga</taxon>
    </lineage>
</organism>
<sequence>MPAAIRPLLLSAADVARCAPPLADVIRVVEDTYRRDAAGEVEVPAKVALHPHGPSSFLHAMPAWVAGQQALGMKWVSFFPGNARHGAPDSSALIVLNDPVTGVPVAIMEGMWITYARTGACAALAARYCANPAPRRVGLVGCGGLGEWSLRCLAALFPSIAEVFVASQRPASRADFCARMAGRGPWTLTPVDEIRQAVQDMDIVVSSVPKLQTHPIAAEWWSPGTVLIPLDITGSWDDATYGRADRVVCDHRDNLARAFERYRPGLAIDDARGIGMQDIVSGRAPGRAAATDRVMAFMTGIGSIDVALAWDIYRRADKQNRGQRFDLA</sequence>
<reference evidence="2" key="1">
    <citation type="journal article" date="2019" name="Int. J. Syst. Evol. Microbiol.">
        <title>The Global Catalogue of Microorganisms (GCM) 10K type strain sequencing project: providing services to taxonomists for standard genome sequencing and annotation.</title>
        <authorList>
            <consortium name="The Broad Institute Genomics Platform"/>
            <consortium name="The Broad Institute Genome Sequencing Center for Infectious Disease"/>
            <person name="Wu L."/>
            <person name="Ma J."/>
        </authorList>
    </citation>
    <scope>NUCLEOTIDE SEQUENCE [LARGE SCALE GENOMIC DNA]</scope>
    <source>
        <strain evidence="2">JCM 14330</strain>
    </source>
</reference>
<comment type="caution">
    <text evidence="1">The sequence shown here is derived from an EMBL/GenBank/DDBJ whole genome shotgun (WGS) entry which is preliminary data.</text>
</comment>
<name>A0ABN1C360_9BURK</name>
<dbReference type="SUPFAM" id="SSF51735">
    <property type="entry name" value="NAD(P)-binding Rossmann-fold domains"/>
    <property type="match status" value="1"/>
</dbReference>
<dbReference type="PIRSF" id="PIRSF001439">
    <property type="entry name" value="CryM"/>
    <property type="match status" value="1"/>
</dbReference>
<dbReference type="Gene3D" id="3.40.50.720">
    <property type="entry name" value="NAD(P)-binding Rossmann-like Domain"/>
    <property type="match status" value="1"/>
</dbReference>
<evidence type="ECO:0000313" key="1">
    <source>
        <dbReference type="EMBL" id="GAA0509739.1"/>
    </source>
</evidence>
<gene>
    <name evidence="1" type="primary">ala</name>
    <name evidence="1" type="ORF">GCM10009097_28560</name>
</gene>
<dbReference type="Proteomes" id="UP001501706">
    <property type="component" value="Unassembled WGS sequence"/>
</dbReference>
<dbReference type="Gene3D" id="3.30.1780.10">
    <property type="entry name" value="ornithine cyclodeaminase, domain 1"/>
    <property type="match status" value="1"/>
</dbReference>
<dbReference type="PANTHER" id="PTHR13812">
    <property type="entry name" value="KETIMINE REDUCTASE MU-CRYSTALLIN"/>
    <property type="match status" value="1"/>
</dbReference>
<protein>
    <submittedName>
        <fullName evidence="1">Alanine dehydrogenase</fullName>
    </submittedName>
</protein>